<dbReference type="Gene3D" id="3.10.450.50">
    <property type="match status" value="1"/>
</dbReference>
<dbReference type="InterPro" id="IPR004027">
    <property type="entry name" value="SEC_C_motif"/>
</dbReference>
<reference evidence="2" key="1">
    <citation type="submission" date="2023-11" db="EMBL/GenBank/DDBJ databases">
        <title>Genome Sequence of Bacillus pseudomycoides stain BUPM19.</title>
        <authorList>
            <person name="Farhat A."/>
        </authorList>
    </citation>
    <scope>NUCLEOTIDE SEQUENCE [LARGE SCALE GENOMIC DNA]</scope>
    <source>
        <strain evidence="2">BUPM19</strain>
    </source>
</reference>
<dbReference type="Pfam" id="PF02810">
    <property type="entry name" value="SEC-C"/>
    <property type="match status" value="1"/>
</dbReference>
<proteinExistence type="predicted"/>
<protein>
    <submittedName>
        <fullName evidence="1">SEC-C domain-containing protein</fullName>
    </submittedName>
</protein>
<evidence type="ECO:0000313" key="2">
    <source>
        <dbReference type="Proteomes" id="UP001291930"/>
    </source>
</evidence>
<evidence type="ECO:0000313" key="1">
    <source>
        <dbReference type="EMBL" id="MDZ5608099.1"/>
    </source>
</evidence>
<keyword evidence="2" id="KW-1185">Reference proteome</keyword>
<sequence length="336" mass="38572">MSIGRNEKCPCNSGKKFKNCCINNPKYTTTQANNGILRKYMSEFALHTFSSHVSIAYPKLLETVDVSNAAYHIYMINKIKRLSFVENSIKVLDTHVEVQIKHGVTLIDKIETIMIPLHKNFVGYEFEGNKIFLMKDGYGGGLKVDILNLYIAYSTEPLKCEILYIGQSYGKKGNRDALIRLKSHETLQKVMADISFEDINSEIAITLWEFTPLLLTSMDGRNDFLVTDTEDKKHFTKVLSPPPISIDNQIINVTEAALINYFKPKYNTNFKNNFPDVKHQGYTYYYSYDYNAIAVELDPSCLNIEIYSAHTKYSQFSPIEYLLNSEEKRKSMFVLS</sequence>
<gene>
    <name evidence="1" type="ORF">U2I54_13575</name>
</gene>
<comment type="caution">
    <text evidence="1">The sequence shown here is derived from an EMBL/GenBank/DDBJ whole genome shotgun (WGS) entry which is preliminary data.</text>
</comment>
<dbReference type="RefSeq" id="WP_374218015.1">
    <property type="nucleotide sequence ID" value="NZ_JAXOVW010000026.1"/>
</dbReference>
<dbReference type="SUPFAM" id="SSF103642">
    <property type="entry name" value="Sec-C motif"/>
    <property type="match status" value="1"/>
</dbReference>
<name>A0ABU5JXD2_9BACI</name>
<dbReference type="Proteomes" id="UP001291930">
    <property type="component" value="Unassembled WGS sequence"/>
</dbReference>
<organism evidence="1 2">
    <name type="scientific">Bacillus bingmayongensis</name>
    <dbReference type="NCBI Taxonomy" id="1150157"/>
    <lineage>
        <taxon>Bacteria</taxon>
        <taxon>Bacillati</taxon>
        <taxon>Bacillota</taxon>
        <taxon>Bacilli</taxon>
        <taxon>Bacillales</taxon>
        <taxon>Bacillaceae</taxon>
        <taxon>Bacillus</taxon>
    </lineage>
</organism>
<accession>A0ABU5JXD2</accession>
<dbReference type="EMBL" id="JAXOVW010000026">
    <property type="protein sequence ID" value="MDZ5608099.1"/>
    <property type="molecule type" value="Genomic_DNA"/>
</dbReference>